<keyword evidence="2" id="KW-1133">Transmembrane helix</keyword>
<feature type="compositionally biased region" description="Pro residues" evidence="1">
    <location>
        <begin position="563"/>
        <end position="572"/>
    </location>
</feature>
<evidence type="ECO:0000313" key="5">
    <source>
        <dbReference type="EMBL" id="KAK2588557.1"/>
    </source>
</evidence>
<feature type="compositionally biased region" description="Polar residues" evidence="1">
    <location>
        <begin position="311"/>
        <end position="320"/>
    </location>
</feature>
<dbReference type="EMBL" id="JAIFRP010000003">
    <property type="protein sequence ID" value="KAK2588557.1"/>
    <property type="molecule type" value="Genomic_DNA"/>
</dbReference>
<feature type="region of interest" description="Disordered" evidence="1">
    <location>
        <begin position="561"/>
        <end position="607"/>
    </location>
</feature>
<keyword evidence="3" id="KW-0732">Signal</keyword>
<sequence>MPGVWKLLRMLIYMVVGLKSVGSNGDIWPLERPEGMPAIQSLEVMCGKDHMDVHLSFSQPFEGIVSSKGQHADPRCVYVPPSTGQTFFSFRIAYARCGTKPDMHGQFYENTVVVQYDKDLLEVWDEAKRLRCEWFNDYEKTASKPPMVIADLDVIQLDFRGDNVDCWMEIQHGKGPWAPPVSGIVPLGSTLTLVVAINDYRGEFDMRVKSCVASDGGGHTIQLSDEFGCVLRPKMISRFLKARGSDDRATVITYAFFHAFKFPDALSVHIKCKVEICRHGCLDHCQLSGSVGHYIQERKDQILQQYHQTSGTPIVQNDDNNSAEKNDGGVNEEQNDGSLYDDIIQNGDEMTSIGGQFLGVEKSVVKAQPQTSNRLPAPVVEQQNEDDAHSDELSRPFLEPPRVTRYESDREQFPHGPRNLEEDGASRPVTPLSSANVRRKRSVVVSDRKVRSADVGVSGIYEVISEADLAFSPDTHAEAVTVFQGRIREEVVYGICLPMPGFSALFIVVALSAVVSALVAGAMLHRLQAQREAVVGSGRKNRPVATTNGWLLYGLLRVRCTTRPPPPPPPPSSSAQQGAHNREQLLQQQQKQANELASREAPSVERG</sequence>
<feature type="chain" id="PRO_5041901720" description="ZP domain-containing protein" evidence="3">
    <location>
        <begin position="18"/>
        <end position="607"/>
    </location>
</feature>
<reference evidence="5" key="1">
    <citation type="submission" date="2021-08" db="EMBL/GenBank/DDBJ databases">
        <authorList>
            <person name="Misof B."/>
            <person name="Oliver O."/>
            <person name="Podsiadlowski L."/>
            <person name="Donath A."/>
            <person name="Peters R."/>
            <person name="Mayer C."/>
            <person name="Rust J."/>
            <person name="Gunkel S."/>
            <person name="Lesny P."/>
            <person name="Martin S."/>
            <person name="Oeyen J.P."/>
            <person name="Petersen M."/>
            <person name="Panagiotis P."/>
            <person name="Wilbrandt J."/>
            <person name="Tanja T."/>
        </authorList>
    </citation>
    <scope>NUCLEOTIDE SEQUENCE</scope>
    <source>
        <strain evidence="5">GBR_01_08_01A</strain>
        <tissue evidence="5">Thorax + abdomen</tissue>
    </source>
</reference>
<evidence type="ECO:0000259" key="4">
    <source>
        <dbReference type="PROSITE" id="PS51034"/>
    </source>
</evidence>
<dbReference type="InterPro" id="IPR001507">
    <property type="entry name" value="ZP_dom"/>
</dbReference>
<reference evidence="5" key="2">
    <citation type="journal article" date="2023" name="Commun. Biol.">
        <title>Intrasexual cuticular hydrocarbon dimorphism in a wasp sheds light on hydrocarbon biosynthesis genes in Hymenoptera.</title>
        <authorList>
            <person name="Moris V.C."/>
            <person name="Podsiadlowski L."/>
            <person name="Martin S."/>
            <person name="Oeyen J.P."/>
            <person name="Donath A."/>
            <person name="Petersen M."/>
            <person name="Wilbrandt J."/>
            <person name="Misof B."/>
            <person name="Liedtke D."/>
            <person name="Thamm M."/>
            <person name="Scheiner R."/>
            <person name="Schmitt T."/>
            <person name="Niehuis O."/>
        </authorList>
    </citation>
    <scope>NUCLEOTIDE SEQUENCE</scope>
    <source>
        <strain evidence="5">GBR_01_08_01A</strain>
    </source>
</reference>
<dbReference type="PANTHER" id="PTHR46560">
    <property type="entry name" value="CYPHER, ISOFORM B"/>
    <property type="match status" value="1"/>
</dbReference>
<protein>
    <recommendedName>
        <fullName evidence="4">ZP domain-containing protein</fullName>
    </recommendedName>
</protein>
<dbReference type="AlphaFoldDB" id="A0AAD9VWC0"/>
<dbReference type="PANTHER" id="PTHR46560:SF1">
    <property type="entry name" value="MINIATURE"/>
    <property type="match status" value="1"/>
</dbReference>
<proteinExistence type="predicted"/>
<feature type="signal peptide" evidence="3">
    <location>
        <begin position="1"/>
        <end position="17"/>
    </location>
</feature>
<name>A0AAD9VWC0_9HYME</name>
<feature type="transmembrane region" description="Helical" evidence="2">
    <location>
        <begin position="502"/>
        <end position="524"/>
    </location>
</feature>
<gene>
    <name evidence="5" type="ORF">KPH14_006333</name>
</gene>
<evidence type="ECO:0000256" key="3">
    <source>
        <dbReference type="SAM" id="SignalP"/>
    </source>
</evidence>
<feature type="domain" description="ZP" evidence="4">
    <location>
        <begin position="45"/>
        <end position="292"/>
    </location>
</feature>
<feature type="region of interest" description="Disordered" evidence="1">
    <location>
        <begin position="311"/>
        <end position="342"/>
    </location>
</feature>
<evidence type="ECO:0000256" key="2">
    <source>
        <dbReference type="SAM" id="Phobius"/>
    </source>
</evidence>
<dbReference type="InterPro" id="IPR056953">
    <property type="entry name" value="CUT_N"/>
</dbReference>
<dbReference type="Proteomes" id="UP001258017">
    <property type="component" value="Unassembled WGS sequence"/>
</dbReference>
<feature type="region of interest" description="Disordered" evidence="1">
    <location>
        <begin position="368"/>
        <end position="434"/>
    </location>
</feature>
<comment type="caution">
    <text evidence="5">The sequence shown here is derived from an EMBL/GenBank/DDBJ whole genome shotgun (WGS) entry which is preliminary data.</text>
</comment>
<accession>A0AAD9VWC0</accession>
<evidence type="ECO:0000313" key="6">
    <source>
        <dbReference type="Proteomes" id="UP001258017"/>
    </source>
</evidence>
<keyword evidence="6" id="KW-1185">Reference proteome</keyword>
<dbReference type="SMART" id="SM00241">
    <property type="entry name" value="ZP"/>
    <property type="match status" value="1"/>
</dbReference>
<dbReference type="Pfam" id="PF25057">
    <property type="entry name" value="CUT_N"/>
    <property type="match status" value="1"/>
</dbReference>
<keyword evidence="2" id="KW-0472">Membrane</keyword>
<evidence type="ECO:0000256" key="1">
    <source>
        <dbReference type="SAM" id="MobiDB-lite"/>
    </source>
</evidence>
<keyword evidence="2" id="KW-0812">Transmembrane</keyword>
<feature type="compositionally biased region" description="Basic and acidic residues" evidence="1">
    <location>
        <begin position="402"/>
        <end position="425"/>
    </location>
</feature>
<dbReference type="PROSITE" id="PS51034">
    <property type="entry name" value="ZP_2"/>
    <property type="match status" value="1"/>
</dbReference>
<organism evidence="5 6">
    <name type="scientific">Odynerus spinipes</name>
    <dbReference type="NCBI Taxonomy" id="1348599"/>
    <lineage>
        <taxon>Eukaryota</taxon>
        <taxon>Metazoa</taxon>
        <taxon>Ecdysozoa</taxon>
        <taxon>Arthropoda</taxon>
        <taxon>Hexapoda</taxon>
        <taxon>Insecta</taxon>
        <taxon>Pterygota</taxon>
        <taxon>Neoptera</taxon>
        <taxon>Endopterygota</taxon>
        <taxon>Hymenoptera</taxon>
        <taxon>Apocrita</taxon>
        <taxon>Aculeata</taxon>
        <taxon>Vespoidea</taxon>
        <taxon>Vespidae</taxon>
        <taxon>Eumeninae</taxon>
        <taxon>Odynerus</taxon>
    </lineage>
</organism>